<keyword evidence="8" id="KW-1185">Reference proteome</keyword>
<reference evidence="7 8" key="1">
    <citation type="submission" date="2023-04" db="EMBL/GenBank/DDBJ databases">
        <title>Antarctic isolates genomes.</title>
        <authorList>
            <person name="Dimov S.G."/>
        </authorList>
    </citation>
    <scope>NUCLEOTIDE SEQUENCE [LARGE SCALE GENOMIC DNA]</scope>
    <source>
        <strain evidence="7 8">AL19</strain>
    </source>
</reference>
<dbReference type="CDD" id="cd01127">
    <property type="entry name" value="TrwB_TraG_TraD_VirD4"/>
    <property type="match status" value="1"/>
</dbReference>
<evidence type="ECO:0000256" key="2">
    <source>
        <dbReference type="ARBA" id="ARBA00008806"/>
    </source>
</evidence>
<sequence length="643" mass="71630">MLKAKLFVVLAIALVDLAFVPSLLRIPEYAKNNPVDTMKNWASSIDLLESWFLMLDSEVALKLFMYLQAPVFLFMLSLFLMGPVKIKNEKLKGLGGPEATGKGQFGTARFSSEKEMQKSNGTWVMKNGTSPKSGGVVLGMDTKTQRAYYVNDASHTLLLGSTRSGKSRKSLMPSIYLTGKAGESMVITDPKGELFNTTSGYLKNEGYKVIKIDLRDPGKKSNTWNPMQTVVEALNDPSLSRQDQIALATERAADLAFMIVFQKERKGDPIWSNGELSVTKALIMYVAIEETNPAKQNLISVFRLLRDFGQPIFDPETAEEFIPLNNLMMELDHEHPARDAFTVAALAPSRQRGSFFSGAASNLLLFSDPNIALMTESNDHRLEDIGKVKSVVYLVIPDETTSRHLLASLYIDQLYSKLVKEANDFGGTLPIQVNFFLDEFGNMPQISKFDTKITVAAGRGMRFTLALQDLNQLKTIYGDTSKTITGNCLVWIFLRTTDIDTAKAISEKTGKYTISTNSVSNNYKNLEASGTTSTSLTSRSLLLPDEIERWPNGMTLILRSGQFPSKLTAPDISEWHAMNEFKKHSPVIIERRNVENLSEVIKVVEKEVEVIVESSKKEKSALEKIRELEGGIEVNELQEEHSN</sequence>
<evidence type="ECO:0000256" key="6">
    <source>
        <dbReference type="ARBA" id="ARBA00023136"/>
    </source>
</evidence>
<evidence type="ECO:0000256" key="3">
    <source>
        <dbReference type="ARBA" id="ARBA00022475"/>
    </source>
</evidence>
<dbReference type="PANTHER" id="PTHR37937">
    <property type="entry name" value="CONJUGATIVE TRANSFER: DNA TRANSPORT"/>
    <property type="match status" value="1"/>
</dbReference>
<comment type="similarity">
    <text evidence="2">Belongs to the VirD4/TraG family.</text>
</comment>
<protein>
    <submittedName>
        <fullName evidence="7">Type IV secretory system conjugative DNA transfer family protein</fullName>
    </submittedName>
</protein>
<dbReference type="Proteomes" id="UP001243286">
    <property type="component" value="Unassembled WGS sequence"/>
</dbReference>
<keyword evidence="4" id="KW-0812">Transmembrane</keyword>
<keyword evidence="5" id="KW-1133">Transmembrane helix</keyword>
<dbReference type="EMBL" id="JASBQV010000025">
    <property type="protein sequence ID" value="MDI3235981.1"/>
    <property type="molecule type" value="Genomic_DNA"/>
</dbReference>
<evidence type="ECO:0000256" key="1">
    <source>
        <dbReference type="ARBA" id="ARBA00004651"/>
    </source>
</evidence>
<evidence type="ECO:0000313" key="7">
    <source>
        <dbReference type="EMBL" id="MDI3235981.1"/>
    </source>
</evidence>
<dbReference type="Gene3D" id="3.40.50.300">
    <property type="entry name" value="P-loop containing nucleotide triphosphate hydrolases"/>
    <property type="match status" value="2"/>
</dbReference>
<organism evidence="7 8">
    <name type="scientific">Exiguobacterium antarcticum</name>
    <dbReference type="NCBI Taxonomy" id="132920"/>
    <lineage>
        <taxon>Bacteria</taxon>
        <taxon>Bacillati</taxon>
        <taxon>Bacillota</taxon>
        <taxon>Bacilli</taxon>
        <taxon>Bacillales</taxon>
        <taxon>Bacillales Family XII. Incertae Sedis</taxon>
        <taxon>Exiguobacterium</taxon>
    </lineage>
</organism>
<dbReference type="PANTHER" id="PTHR37937:SF1">
    <property type="entry name" value="CONJUGATIVE TRANSFER: DNA TRANSPORT"/>
    <property type="match status" value="1"/>
</dbReference>
<evidence type="ECO:0000256" key="5">
    <source>
        <dbReference type="ARBA" id="ARBA00022989"/>
    </source>
</evidence>
<dbReference type="NCBIfam" id="NF045973">
    <property type="entry name" value="conju_CD1115"/>
    <property type="match status" value="1"/>
</dbReference>
<proteinExistence type="inferred from homology"/>
<keyword evidence="3" id="KW-1003">Cell membrane</keyword>
<comment type="subcellular location">
    <subcellularLocation>
        <location evidence="1">Cell membrane</location>
        <topology evidence="1">Multi-pass membrane protein</topology>
    </subcellularLocation>
</comment>
<gene>
    <name evidence="7" type="ORF">QK289_13270</name>
</gene>
<dbReference type="Pfam" id="PF02534">
    <property type="entry name" value="T4SS-DNA_transf"/>
    <property type="match status" value="1"/>
</dbReference>
<dbReference type="InterPro" id="IPR051539">
    <property type="entry name" value="T4SS-coupling_protein"/>
</dbReference>
<dbReference type="RefSeq" id="WP_282356978.1">
    <property type="nucleotide sequence ID" value="NZ_JASBQV010000025.1"/>
</dbReference>
<evidence type="ECO:0000313" key="8">
    <source>
        <dbReference type="Proteomes" id="UP001243286"/>
    </source>
</evidence>
<keyword evidence="6" id="KW-0472">Membrane</keyword>
<dbReference type="InterPro" id="IPR027417">
    <property type="entry name" value="P-loop_NTPase"/>
</dbReference>
<accession>A0ABT6R4X0</accession>
<dbReference type="SUPFAM" id="SSF52540">
    <property type="entry name" value="P-loop containing nucleoside triphosphate hydrolases"/>
    <property type="match status" value="1"/>
</dbReference>
<dbReference type="InterPro" id="IPR003688">
    <property type="entry name" value="TraG/VirD4"/>
</dbReference>
<comment type="caution">
    <text evidence="7">The sequence shown here is derived from an EMBL/GenBank/DDBJ whole genome shotgun (WGS) entry which is preliminary data.</text>
</comment>
<evidence type="ECO:0000256" key="4">
    <source>
        <dbReference type="ARBA" id="ARBA00022692"/>
    </source>
</evidence>
<name>A0ABT6R4X0_9BACL</name>